<dbReference type="Proteomes" id="UP000027395">
    <property type="component" value="Chromosome"/>
</dbReference>
<dbReference type="PATRIC" id="fig|388467.6.peg.518"/>
<evidence type="ECO:0000259" key="1">
    <source>
        <dbReference type="Pfam" id="PF01936"/>
    </source>
</evidence>
<evidence type="ECO:0000313" key="3">
    <source>
        <dbReference type="Proteomes" id="UP000027395"/>
    </source>
</evidence>
<organism evidence="2 3">
    <name type="scientific">Planktothrix agardhii (strain NIVA-CYA 126/8)</name>
    <dbReference type="NCBI Taxonomy" id="388467"/>
    <lineage>
        <taxon>Bacteria</taxon>
        <taxon>Bacillati</taxon>
        <taxon>Cyanobacteriota</taxon>
        <taxon>Cyanophyceae</taxon>
        <taxon>Oscillatoriophycideae</taxon>
        <taxon>Oscillatoriales</taxon>
        <taxon>Microcoleaceae</taxon>
        <taxon>Planktothrix</taxon>
    </lineage>
</organism>
<keyword evidence="3" id="KW-1185">Reference proteome</keyword>
<feature type="domain" description="NYN" evidence="1">
    <location>
        <begin position="140"/>
        <end position="254"/>
    </location>
</feature>
<dbReference type="Pfam" id="PF01936">
    <property type="entry name" value="NYN"/>
    <property type="match status" value="1"/>
</dbReference>
<sequence>MFKQASTIQENGTLVVPAISHYVCQTLVNVQHPHWINPRYRHIPWQQSEHQSSLIRQLNHGLSQVRNREALLIKINAYLGRLFSVEFLRSPEYKVLIAKLEQLTDPNVAALFAHYPLVDHSSSQLLLNGTNPRESGISILLLDVENLTLDIEIEKFLETICLYPVQIKVAFANWRSMGKKDLEYHQRSYQLIHVPPGKDSADLKMSTVGSSIFVHYPTAKEVLVCSSDRGLTHLCNALQTHGLTVYQVTKNKTNLTVLNTRTSQVDTYSLKTAPQIPTLDQFILQLQEIIKLEQKRCHSQWIKLNRVDLLYKDAYDLTISQVVATHFSDYQARDIFVKNPHIFVVHKSSEKSPSYVTLFEIQSSVTEPVALLNTELSQKILIESLEDLENALIKIIQELTLNSLENQVSLSILGTQFHQKYGISITKIIKKLKLGGNFQRLLNVSPAFNLEKTDKDWRVKLNSP</sequence>
<dbReference type="HOGENOM" id="CLU_030948_0_0_3"/>
<evidence type="ECO:0000313" key="2">
    <source>
        <dbReference type="EMBL" id="KEI65759.1"/>
    </source>
</evidence>
<accession>A0A073CBR1</accession>
<gene>
    <name evidence="2" type="ORF">A19Y_0571</name>
</gene>
<dbReference type="eggNOG" id="COG3677">
    <property type="taxonomic scope" value="Bacteria"/>
</dbReference>
<dbReference type="AlphaFoldDB" id="A0A073CBR1"/>
<dbReference type="RefSeq" id="WP_042151878.1">
    <property type="nucleotide sequence ID" value="NZ_CM002803.1"/>
</dbReference>
<dbReference type="STRING" id="388467.A19Y_0571"/>
<proteinExistence type="predicted"/>
<dbReference type="InterPro" id="IPR021139">
    <property type="entry name" value="NYN"/>
</dbReference>
<protein>
    <recommendedName>
        <fullName evidence="1">NYN domain-containing protein</fullName>
    </recommendedName>
</protein>
<name>A0A073CBR1_PLAA1</name>
<dbReference type="EMBL" id="CM002803">
    <property type="protein sequence ID" value="KEI65759.1"/>
    <property type="molecule type" value="Genomic_DNA"/>
</dbReference>
<dbReference type="GO" id="GO:0004540">
    <property type="term" value="F:RNA nuclease activity"/>
    <property type="evidence" value="ECO:0007669"/>
    <property type="project" value="InterPro"/>
</dbReference>
<reference evidence="2 3" key="1">
    <citation type="journal article" date="2014" name="Appl. Environ. Microbiol.">
        <title>Elucidation of insertion elements encoded on plasmids and in vitro construction of shuttle vectors from the toxic cyanobacterium Planktothrix.</title>
        <authorList>
            <person name="Christiansen G."/>
            <person name="Goesmann A."/>
            <person name="Kurmayer R."/>
        </authorList>
    </citation>
    <scope>NUCLEOTIDE SEQUENCE [LARGE SCALE GENOMIC DNA]</scope>
    <source>
        <strain evidence="2 3">NIVA-CYA 126/8</strain>
    </source>
</reference>